<accession>A0A6P1YFK1</accession>
<feature type="signal peptide" evidence="2">
    <location>
        <begin position="1"/>
        <end position="22"/>
    </location>
</feature>
<protein>
    <recommendedName>
        <fullName evidence="5">Lipoprotein</fullName>
    </recommendedName>
</protein>
<dbReference type="PROSITE" id="PS51257">
    <property type="entry name" value="PROKAR_LIPOPROTEIN"/>
    <property type="match status" value="1"/>
</dbReference>
<sequence>MKKLIFFILVAFLVLTSCNSNSNIKVDNTKIDKLEIENLELKSKIQELERENKKLKEKDNLYESHIDDENFEWINIKNWDKVIISNPITNEKVEITENELFKMIDLREILSPLTIHYVASEWLPNVQPYVFDFIKGDSTYRIEVKGHNIIEFKDKYYNVSEGFYRLGNALVFPPTYMKVDNILGKMYYSSYMIEKTLNFNNEYEKTLHSDIGLIHAFPQYIEKGISKGDLVIIDKLPKGNVKLVSTLEFYWHGNIIIMNIYDYNDIESKYIEIIDNEKKIIYEQKNKGNIRLFFGM</sequence>
<evidence type="ECO:0000256" key="2">
    <source>
        <dbReference type="SAM" id="SignalP"/>
    </source>
</evidence>
<dbReference type="Proteomes" id="UP000464452">
    <property type="component" value="Chromosome"/>
</dbReference>
<dbReference type="AlphaFoldDB" id="A0A6P1YFK1"/>
<evidence type="ECO:0000313" key="3">
    <source>
        <dbReference type="EMBL" id="QIB27692.1"/>
    </source>
</evidence>
<name>A0A6P1YFK1_9FIRM</name>
<evidence type="ECO:0000313" key="4">
    <source>
        <dbReference type="Proteomes" id="UP000464452"/>
    </source>
</evidence>
<evidence type="ECO:0000256" key="1">
    <source>
        <dbReference type="SAM" id="Coils"/>
    </source>
</evidence>
<reference evidence="3 4" key="1">
    <citation type="submission" date="2020-02" db="EMBL/GenBank/DDBJ databases">
        <title>Thermophilic hydrogen producing bacteria, Caloranaerobacter azorensis.</title>
        <authorList>
            <person name="Baek K."/>
        </authorList>
    </citation>
    <scope>NUCLEOTIDE SEQUENCE [LARGE SCALE GENOMIC DNA]</scope>
    <source>
        <strain evidence="3 4">T3-1</strain>
    </source>
</reference>
<feature type="chain" id="PRO_5039365939" description="Lipoprotein" evidence="2">
    <location>
        <begin position="23"/>
        <end position="296"/>
    </location>
</feature>
<dbReference type="RefSeq" id="WP_163235486.1">
    <property type="nucleotide sequence ID" value="NZ_CP048617.1"/>
</dbReference>
<evidence type="ECO:0008006" key="5">
    <source>
        <dbReference type="Google" id="ProtNLM"/>
    </source>
</evidence>
<organism evidence="3 4">
    <name type="scientific">Caloranaerobacter azorensis</name>
    <dbReference type="NCBI Taxonomy" id="116090"/>
    <lineage>
        <taxon>Bacteria</taxon>
        <taxon>Bacillati</taxon>
        <taxon>Bacillota</taxon>
        <taxon>Tissierellia</taxon>
        <taxon>Tissierellales</taxon>
        <taxon>Thermohalobacteraceae</taxon>
        <taxon>Caloranaerobacter</taxon>
    </lineage>
</organism>
<proteinExistence type="predicted"/>
<feature type="coiled-coil region" evidence="1">
    <location>
        <begin position="31"/>
        <end position="65"/>
    </location>
</feature>
<gene>
    <name evidence="3" type="ORF">G3A45_10575</name>
</gene>
<keyword evidence="2" id="KW-0732">Signal</keyword>
<dbReference type="KEGG" id="cazo:G3A45_10575"/>
<keyword evidence="1" id="KW-0175">Coiled coil</keyword>
<dbReference type="EMBL" id="CP048617">
    <property type="protein sequence ID" value="QIB27692.1"/>
    <property type="molecule type" value="Genomic_DNA"/>
</dbReference>